<dbReference type="RefSeq" id="WP_022936406.1">
    <property type="nucleotide sequence ID" value="NZ_CABKRQ010000001.1"/>
</dbReference>
<evidence type="ECO:0000313" key="4">
    <source>
        <dbReference type="Proteomes" id="UP000247612"/>
    </source>
</evidence>
<dbReference type="NCBIfam" id="TIGR00778">
    <property type="entry name" value="ahpD_dom"/>
    <property type="match status" value="1"/>
</dbReference>
<reference evidence="3 4" key="1">
    <citation type="submission" date="2018-05" db="EMBL/GenBank/DDBJ databases">
        <title>Genomic Encyclopedia of Type Strains, Phase IV (KMG-IV): sequencing the most valuable type-strain genomes for metagenomic binning, comparative biology and taxonomic classification.</title>
        <authorList>
            <person name="Goeker M."/>
        </authorList>
    </citation>
    <scope>NUCLEOTIDE SEQUENCE [LARGE SCALE GENOMIC DNA]</scope>
    <source>
        <strain evidence="3 4">JC118</strain>
    </source>
</reference>
<accession>A0A318KUN1</accession>
<keyword evidence="1" id="KW-1133">Transmembrane helix</keyword>
<keyword evidence="1" id="KW-0472">Membrane</keyword>
<keyword evidence="4" id="KW-1185">Reference proteome</keyword>
<evidence type="ECO:0000256" key="1">
    <source>
        <dbReference type="SAM" id="Phobius"/>
    </source>
</evidence>
<keyword evidence="1" id="KW-0812">Transmembrane</keyword>
<dbReference type="EMBL" id="QJKH01000001">
    <property type="protein sequence ID" value="PXX81490.1"/>
    <property type="molecule type" value="Genomic_DNA"/>
</dbReference>
<name>A0A318KUN1_9FIRM</name>
<sequence length="189" mass="20416">MTQKQRYNLKEAYGILVDAIRAMPKLKKEAADGVLDQAFKERIMLAVTEVNGCAMCSYAHTQMALEAGLSSEEISGLLTGVMHHVPEDEAAAILFAQHYADSRGKPSPKAQAIIYQTYGKAKADAIMHAIHVIMAGNVYGIAFGSLKGRITHKGIDSRSSLGYEITLLLSLILYLPVGLVHALLTSKAS</sequence>
<proteinExistence type="predicted"/>
<dbReference type="STRING" id="1034346.GCA_000313565_00094"/>
<feature type="domain" description="Carboxymuconolactone decarboxylase-like" evidence="2">
    <location>
        <begin position="26"/>
        <end position="79"/>
    </location>
</feature>
<dbReference type="InterPro" id="IPR029032">
    <property type="entry name" value="AhpD-like"/>
</dbReference>
<feature type="transmembrane region" description="Helical" evidence="1">
    <location>
        <begin position="125"/>
        <end position="145"/>
    </location>
</feature>
<dbReference type="InterPro" id="IPR004675">
    <property type="entry name" value="AhpD_core"/>
</dbReference>
<dbReference type="GO" id="GO:0051920">
    <property type="term" value="F:peroxiredoxin activity"/>
    <property type="evidence" value="ECO:0007669"/>
    <property type="project" value="InterPro"/>
</dbReference>
<dbReference type="Pfam" id="PF02627">
    <property type="entry name" value="CMD"/>
    <property type="match status" value="1"/>
</dbReference>
<keyword evidence="3" id="KW-0560">Oxidoreductase</keyword>
<dbReference type="SUPFAM" id="SSF69118">
    <property type="entry name" value="AhpD-like"/>
    <property type="match status" value="1"/>
</dbReference>
<evidence type="ECO:0000259" key="2">
    <source>
        <dbReference type="Pfam" id="PF02627"/>
    </source>
</evidence>
<feature type="transmembrane region" description="Helical" evidence="1">
    <location>
        <begin position="165"/>
        <end position="184"/>
    </location>
</feature>
<keyword evidence="3" id="KW-0575">Peroxidase</keyword>
<comment type="caution">
    <text evidence="3">The sequence shown here is derived from an EMBL/GenBank/DDBJ whole genome shotgun (WGS) entry which is preliminary data.</text>
</comment>
<organism evidence="3 4">
    <name type="scientific">Dielma fastidiosa</name>
    <dbReference type="NCBI Taxonomy" id="1034346"/>
    <lineage>
        <taxon>Bacteria</taxon>
        <taxon>Bacillati</taxon>
        <taxon>Bacillota</taxon>
        <taxon>Erysipelotrichia</taxon>
        <taxon>Erysipelotrichales</taxon>
        <taxon>Erysipelotrichaceae</taxon>
        <taxon>Dielma</taxon>
    </lineage>
</organism>
<dbReference type="InterPro" id="IPR003779">
    <property type="entry name" value="CMD-like"/>
</dbReference>
<dbReference type="OrthoDB" id="9801997at2"/>
<dbReference type="Gene3D" id="1.20.1290.10">
    <property type="entry name" value="AhpD-like"/>
    <property type="match status" value="1"/>
</dbReference>
<protein>
    <submittedName>
        <fullName evidence="3">AhpD family alkylhydroperoxidase</fullName>
    </submittedName>
</protein>
<dbReference type="Proteomes" id="UP000247612">
    <property type="component" value="Unassembled WGS sequence"/>
</dbReference>
<gene>
    <name evidence="3" type="ORF">DES51_10195</name>
</gene>
<evidence type="ECO:0000313" key="3">
    <source>
        <dbReference type="EMBL" id="PXX81490.1"/>
    </source>
</evidence>
<dbReference type="AlphaFoldDB" id="A0A318KUN1"/>